<feature type="region of interest" description="Disordered" evidence="5">
    <location>
        <begin position="310"/>
        <end position="398"/>
    </location>
</feature>
<keyword evidence="7" id="KW-1185">Reference proteome</keyword>
<dbReference type="Gene3D" id="1.20.5.1160">
    <property type="entry name" value="Vasodilator-stimulated phosphoprotein"/>
    <property type="match status" value="1"/>
</dbReference>
<name>A0A2I4CVX5_AUSLI</name>
<dbReference type="GO" id="GO:0030018">
    <property type="term" value="C:Z disc"/>
    <property type="evidence" value="ECO:0007669"/>
    <property type="project" value="TreeGrafter"/>
</dbReference>
<dbReference type="GeneID" id="106532578"/>
<proteinExistence type="inferred from homology"/>
<feature type="compositionally biased region" description="Basic and acidic residues" evidence="5">
    <location>
        <begin position="389"/>
        <end position="398"/>
    </location>
</feature>
<dbReference type="KEGG" id="alim:106532578"/>
<dbReference type="GO" id="GO:0005882">
    <property type="term" value="C:intermediate filament"/>
    <property type="evidence" value="ECO:0007669"/>
    <property type="project" value="UniProtKB-KW"/>
</dbReference>
<keyword evidence="1 3" id="KW-0403">Intermediate filament</keyword>
<dbReference type="Proteomes" id="UP000192220">
    <property type="component" value="Unplaced"/>
</dbReference>
<feature type="compositionally biased region" description="Low complexity" evidence="5">
    <location>
        <begin position="313"/>
        <end position="323"/>
    </location>
</feature>
<dbReference type="SMART" id="SM01391">
    <property type="entry name" value="Filament"/>
    <property type="match status" value="1"/>
</dbReference>
<dbReference type="AlphaFoldDB" id="A0A2I4CVX5"/>
<accession>A0A2I4CVX5</accession>
<evidence type="ECO:0000256" key="3">
    <source>
        <dbReference type="RuleBase" id="RU000685"/>
    </source>
</evidence>
<dbReference type="GO" id="GO:0060538">
    <property type="term" value="P:skeletal muscle organ development"/>
    <property type="evidence" value="ECO:0007669"/>
    <property type="project" value="TreeGrafter"/>
</dbReference>
<feature type="compositionally biased region" description="Polar residues" evidence="5">
    <location>
        <begin position="350"/>
        <end position="385"/>
    </location>
</feature>
<dbReference type="InterPro" id="IPR018039">
    <property type="entry name" value="IF_conserved"/>
</dbReference>
<feature type="domain" description="IF rod" evidence="6">
    <location>
        <begin position="21"/>
        <end position="307"/>
    </location>
</feature>
<evidence type="ECO:0000256" key="4">
    <source>
        <dbReference type="SAM" id="Coils"/>
    </source>
</evidence>
<keyword evidence="2 4" id="KW-0175">Coiled coil</keyword>
<dbReference type="InterPro" id="IPR039008">
    <property type="entry name" value="IF_rod_dom"/>
</dbReference>
<dbReference type="GO" id="GO:0045109">
    <property type="term" value="P:intermediate filament organization"/>
    <property type="evidence" value="ECO:0007669"/>
    <property type="project" value="TreeGrafter"/>
</dbReference>
<evidence type="ECO:0000259" key="6">
    <source>
        <dbReference type="PROSITE" id="PS51842"/>
    </source>
</evidence>
<comment type="similarity">
    <text evidence="3">Belongs to the intermediate filament family.</text>
</comment>
<dbReference type="PANTHER" id="PTHR45652:SF2">
    <property type="entry name" value="DESMIN"/>
    <property type="match status" value="1"/>
</dbReference>
<feature type="coiled-coil region" evidence="4">
    <location>
        <begin position="79"/>
        <end position="145"/>
    </location>
</feature>
<dbReference type="GO" id="GO:0005200">
    <property type="term" value="F:structural constituent of cytoskeleton"/>
    <property type="evidence" value="ECO:0007669"/>
    <property type="project" value="TreeGrafter"/>
</dbReference>
<reference evidence="8" key="1">
    <citation type="submission" date="2025-08" db="UniProtKB">
        <authorList>
            <consortium name="RefSeq"/>
        </authorList>
    </citation>
    <scope>IDENTIFICATION</scope>
</reference>
<evidence type="ECO:0000313" key="8">
    <source>
        <dbReference type="RefSeq" id="XP_013884130.1"/>
    </source>
</evidence>
<dbReference type="PANTHER" id="PTHR45652">
    <property type="entry name" value="GLIAL FIBRILLARY ACIDIC PROTEIN"/>
    <property type="match status" value="1"/>
</dbReference>
<dbReference type="Pfam" id="PF00038">
    <property type="entry name" value="Filament"/>
    <property type="match status" value="1"/>
</dbReference>
<dbReference type="GO" id="GO:0042383">
    <property type="term" value="C:sarcolemma"/>
    <property type="evidence" value="ECO:0007669"/>
    <property type="project" value="TreeGrafter"/>
</dbReference>
<protein>
    <submittedName>
        <fullName evidence="8">Desmin</fullName>
    </submittedName>
</protein>
<dbReference type="PROSITE" id="PS00226">
    <property type="entry name" value="IF_ROD_1"/>
    <property type="match status" value="1"/>
</dbReference>
<feature type="coiled-coil region" evidence="4">
    <location>
        <begin position="202"/>
        <end position="253"/>
    </location>
</feature>
<dbReference type="OrthoDB" id="2441647at2759"/>
<dbReference type="GO" id="GO:0005911">
    <property type="term" value="C:cell-cell junction"/>
    <property type="evidence" value="ECO:0007669"/>
    <property type="project" value="TreeGrafter"/>
</dbReference>
<feature type="compositionally biased region" description="Basic and acidic residues" evidence="5">
    <location>
        <begin position="339"/>
        <end position="349"/>
    </location>
</feature>
<evidence type="ECO:0000256" key="1">
    <source>
        <dbReference type="ARBA" id="ARBA00022754"/>
    </source>
</evidence>
<dbReference type="SUPFAM" id="SSF64593">
    <property type="entry name" value="Intermediate filament protein, coiled coil region"/>
    <property type="match status" value="2"/>
</dbReference>
<dbReference type="InterPro" id="IPR050405">
    <property type="entry name" value="Intermediate_filament"/>
</dbReference>
<dbReference type="RefSeq" id="XP_013884130.1">
    <property type="nucleotide sequence ID" value="XM_014028676.1"/>
</dbReference>
<evidence type="ECO:0000313" key="7">
    <source>
        <dbReference type="Proteomes" id="UP000192220"/>
    </source>
</evidence>
<dbReference type="PROSITE" id="PS51842">
    <property type="entry name" value="IF_ROD_2"/>
    <property type="match status" value="1"/>
</dbReference>
<dbReference type="STRING" id="52670.A0A2I4CVX5"/>
<gene>
    <name evidence="8" type="primary">LOC106532578</name>
</gene>
<dbReference type="Gene3D" id="1.20.5.170">
    <property type="match status" value="1"/>
</dbReference>
<dbReference type="Gene3D" id="1.20.5.500">
    <property type="entry name" value="Single helix bin"/>
    <property type="match status" value="1"/>
</dbReference>
<sequence>MSDFDALGPVSEEFLKKRNDEKAQLQLLNTRFASYIEKISSLKLQNKELTLEVESLRSYSSTSITEMQTEETSKLVNENKDLLSDITSLKVEQDKLKKRLDEEIRSKKDAEKLCEELRVELEAEKQKLKSETEELQKKIKFQQKLHDKEVVELKRTVQMKVTKGSDQVDNSKSELAVVLDKIRKQYEDIAKGNITKAEELYKHQIEEQRRTANKNRDELTKAQQEITELKSQIQNFTSEISSLQSTIKTMEDNHKHEKDSLDSKINQMKGDMANQLCKYQNLLCVKMELDMEISCYRTLLDEEERRIGILKPDNNTSSNTDSSQGKEPPEKTTVSSSDQDLKVETRETTVNESIVSTSINQVKELTSSNPDVSQKQEQSGMTSPPVTEKTQETENQKG</sequence>
<evidence type="ECO:0000256" key="2">
    <source>
        <dbReference type="ARBA" id="ARBA00023054"/>
    </source>
</evidence>
<evidence type="ECO:0000256" key="5">
    <source>
        <dbReference type="SAM" id="MobiDB-lite"/>
    </source>
</evidence>
<organism evidence="7 8">
    <name type="scientific">Austrofundulus limnaeus</name>
    <name type="common">Annual killifish</name>
    <dbReference type="NCBI Taxonomy" id="52670"/>
    <lineage>
        <taxon>Eukaryota</taxon>
        <taxon>Metazoa</taxon>
        <taxon>Chordata</taxon>
        <taxon>Craniata</taxon>
        <taxon>Vertebrata</taxon>
        <taxon>Euteleostomi</taxon>
        <taxon>Actinopterygii</taxon>
        <taxon>Neopterygii</taxon>
        <taxon>Teleostei</taxon>
        <taxon>Neoteleostei</taxon>
        <taxon>Acanthomorphata</taxon>
        <taxon>Ovalentaria</taxon>
        <taxon>Atherinomorphae</taxon>
        <taxon>Cyprinodontiformes</taxon>
        <taxon>Rivulidae</taxon>
        <taxon>Austrofundulus</taxon>
    </lineage>
</organism>
<dbReference type="InParanoid" id="A0A2I4CVX5"/>